<feature type="compositionally biased region" description="Basic and acidic residues" evidence="1">
    <location>
        <begin position="78"/>
        <end position="88"/>
    </location>
</feature>
<proteinExistence type="predicted"/>
<evidence type="ECO:0000256" key="2">
    <source>
        <dbReference type="SAM" id="Phobius"/>
    </source>
</evidence>
<dbReference type="GeneID" id="9226056"/>
<feature type="compositionally biased region" description="Basic and acidic residues" evidence="1">
    <location>
        <begin position="57"/>
        <end position="69"/>
    </location>
</feature>
<organism evidence="3 4">
    <name type="scientific">Arthroderma otae (strain ATCC MYA-4605 / CBS 113480)</name>
    <name type="common">Microsporum canis</name>
    <dbReference type="NCBI Taxonomy" id="554155"/>
    <lineage>
        <taxon>Eukaryota</taxon>
        <taxon>Fungi</taxon>
        <taxon>Dikarya</taxon>
        <taxon>Ascomycota</taxon>
        <taxon>Pezizomycotina</taxon>
        <taxon>Eurotiomycetes</taxon>
        <taxon>Eurotiomycetidae</taxon>
        <taxon>Onygenales</taxon>
        <taxon>Arthrodermataceae</taxon>
        <taxon>Microsporum</taxon>
    </lineage>
</organism>
<evidence type="ECO:0000256" key="1">
    <source>
        <dbReference type="SAM" id="MobiDB-lite"/>
    </source>
</evidence>
<keyword evidence="2" id="KW-1133">Transmembrane helix</keyword>
<dbReference type="AlphaFoldDB" id="C5FQ08"/>
<dbReference type="HOGENOM" id="CLU_1309841_0_0_1"/>
<name>C5FQ08_ARTOC</name>
<feature type="region of interest" description="Disordered" evidence="1">
    <location>
        <begin position="1"/>
        <end position="118"/>
    </location>
</feature>
<dbReference type="Proteomes" id="UP000002035">
    <property type="component" value="Unassembled WGS sequence"/>
</dbReference>
<evidence type="ECO:0000313" key="4">
    <source>
        <dbReference type="Proteomes" id="UP000002035"/>
    </source>
</evidence>
<feature type="compositionally biased region" description="Low complexity" evidence="1">
    <location>
        <begin position="102"/>
        <end position="117"/>
    </location>
</feature>
<feature type="transmembrane region" description="Helical" evidence="2">
    <location>
        <begin position="180"/>
        <end position="201"/>
    </location>
</feature>
<keyword evidence="2" id="KW-0812">Transmembrane</keyword>
<sequence>MAKRTEAAMPAMFQLAIHITSKEETKKRRRKQDDEEEDETPNEDAIIGLPSNRSRPGWHDDQRSRDLRELLGSPGPKLDTKRTNEPIRPETLPARTDEPGRSRSGSSLSHGQRGLSQASRVVLTLPQPSGRHRAVQGFLVLSWPVEPVRTNERQQKVSREGLEADETEEQELVRISHVPLFLFFFFLFPLNGVAGVLSASWSTCKSGYGR</sequence>
<protein>
    <submittedName>
        <fullName evidence="3">Uncharacterized protein</fullName>
    </submittedName>
</protein>
<reference evidence="4" key="1">
    <citation type="journal article" date="2012" name="MBio">
        <title>Comparative genome analysis of Trichophyton rubrum and related dermatophytes reveals candidate genes involved in infection.</title>
        <authorList>
            <person name="Martinez D.A."/>
            <person name="Oliver B.G."/>
            <person name="Graeser Y."/>
            <person name="Goldberg J.M."/>
            <person name="Li W."/>
            <person name="Martinez-Rossi N.M."/>
            <person name="Monod M."/>
            <person name="Shelest E."/>
            <person name="Barton R.C."/>
            <person name="Birch E."/>
            <person name="Brakhage A.A."/>
            <person name="Chen Z."/>
            <person name="Gurr S.J."/>
            <person name="Heiman D."/>
            <person name="Heitman J."/>
            <person name="Kosti I."/>
            <person name="Rossi A."/>
            <person name="Saif S."/>
            <person name="Samalova M."/>
            <person name="Saunders C.W."/>
            <person name="Shea T."/>
            <person name="Summerbell R.C."/>
            <person name="Xu J."/>
            <person name="Young S."/>
            <person name="Zeng Q."/>
            <person name="Birren B.W."/>
            <person name="Cuomo C.A."/>
            <person name="White T.C."/>
        </authorList>
    </citation>
    <scope>NUCLEOTIDE SEQUENCE [LARGE SCALE GENOMIC DNA]</scope>
    <source>
        <strain evidence="4">ATCC MYA-4605 / CBS 113480</strain>
    </source>
</reference>
<dbReference type="EMBL" id="DS995704">
    <property type="protein sequence ID" value="EEQ31961.1"/>
    <property type="molecule type" value="Genomic_DNA"/>
</dbReference>
<keyword evidence="2" id="KW-0472">Membrane</keyword>
<accession>C5FQ08</accession>
<dbReference type="RefSeq" id="XP_002847043.1">
    <property type="nucleotide sequence ID" value="XM_002846997.1"/>
</dbReference>
<gene>
    <name evidence="3" type="ORF">MCYG_04780</name>
</gene>
<keyword evidence="4" id="KW-1185">Reference proteome</keyword>
<dbReference type="VEuPathDB" id="FungiDB:MCYG_04780"/>
<evidence type="ECO:0000313" key="3">
    <source>
        <dbReference type="EMBL" id="EEQ31961.1"/>
    </source>
</evidence>